<accession>A0ABU6IUQ5</accession>
<dbReference type="PANTHER" id="PTHR30249:SF0">
    <property type="entry name" value="PLASTIDAL GLYCOLATE_GLYCERATE TRANSLOCATOR 1, CHLOROPLASTIC"/>
    <property type="match status" value="1"/>
</dbReference>
<feature type="transmembrane region" description="Helical" evidence="5">
    <location>
        <begin position="64"/>
        <end position="81"/>
    </location>
</feature>
<keyword evidence="4 5" id="KW-0472">Membrane</keyword>
<name>A0ABU6IUQ5_9FLAO</name>
<reference evidence="6 7" key="1">
    <citation type="submission" date="2024-01" db="EMBL/GenBank/DDBJ databases">
        <title>The strains designed SYSU M86414 and SYSU M84420 isolated from the marine sediment in San Sha City (Hainan Province, China).</title>
        <authorList>
            <person name="Guo D."/>
        </authorList>
    </citation>
    <scope>NUCLEOTIDE SEQUENCE [LARGE SCALE GENOMIC DNA]</scope>
    <source>
        <strain evidence="6 7">SYSU M84420</strain>
    </source>
</reference>
<feature type="transmembrane region" description="Helical" evidence="5">
    <location>
        <begin position="93"/>
        <end position="117"/>
    </location>
</feature>
<dbReference type="Proteomes" id="UP001355298">
    <property type="component" value="Unassembled WGS sequence"/>
</dbReference>
<feature type="transmembrane region" description="Helical" evidence="5">
    <location>
        <begin position="32"/>
        <end position="52"/>
    </location>
</feature>
<proteinExistence type="predicted"/>
<comment type="subcellular location">
    <subcellularLocation>
        <location evidence="1">Membrane</location>
        <topology evidence="1">Multi-pass membrane protein</topology>
    </subcellularLocation>
</comment>
<dbReference type="Pfam" id="PF04172">
    <property type="entry name" value="LrgB"/>
    <property type="match status" value="1"/>
</dbReference>
<organism evidence="6 7">
    <name type="scientific">Flagellimonas halotolerans</name>
    <dbReference type="NCBI Taxonomy" id="3112164"/>
    <lineage>
        <taxon>Bacteria</taxon>
        <taxon>Pseudomonadati</taxon>
        <taxon>Bacteroidota</taxon>
        <taxon>Flavobacteriia</taxon>
        <taxon>Flavobacteriales</taxon>
        <taxon>Flavobacteriaceae</taxon>
        <taxon>Flagellimonas</taxon>
    </lineage>
</organism>
<keyword evidence="7" id="KW-1185">Reference proteome</keyword>
<dbReference type="EMBL" id="JAYMGW010000020">
    <property type="protein sequence ID" value="MEC4266811.1"/>
    <property type="molecule type" value="Genomic_DNA"/>
</dbReference>
<evidence type="ECO:0000256" key="1">
    <source>
        <dbReference type="ARBA" id="ARBA00004141"/>
    </source>
</evidence>
<protein>
    <submittedName>
        <fullName evidence="6">LrgB family protein</fullName>
    </submittedName>
</protein>
<dbReference type="RefSeq" id="WP_326280104.1">
    <property type="nucleotide sequence ID" value="NZ_JAYKYV010000020.1"/>
</dbReference>
<sequence length="233" mass="24756">MKEYLLTSPMVWIFLTLAVYFLAQKVHVKLKWVLATPILITVSVLIVLLLALDIDFETYDQGGRYISFFLGPSVVALGVLFHEKYDEIKSNLIPFFAAVTIGGVSSIFIVLLSLIWLESPSFIVRSLAAKSVTTPIAIETTKLVSGIPAITAAVVIAVGIFGNVFGVPILRAFGIKSEMAIGTALGTASHGIGTARALDIGRSAAAYGGIAICVNGVVTAILVPLILDGFNFL</sequence>
<evidence type="ECO:0000313" key="7">
    <source>
        <dbReference type="Proteomes" id="UP001355298"/>
    </source>
</evidence>
<gene>
    <name evidence="6" type="ORF">VOP03_15755</name>
</gene>
<comment type="caution">
    <text evidence="6">The sequence shown here is derived from an EMBL/GenBank/DDBJ whole genome shotgun (WGS) entry which is preliminary data.</text>
</comment>
<keyword evidence="2 5" id="KW-0812">Transmembrane</keyword>
<feature type="transmembrane region" description="Helical" evidence="5">
    <location>
        <begin position="204"/>
        <end position="227"/>
    </location>
</feature>
<keyword evidence="3 5" id="KW-1133">Transmembrane helix</keyword>
<evidence type="ECO:0000256" key="3">
    <source>
        <dbReference type="ARBA" id="ARBA00022989"/>
    </source>
</evidence>
<dbReference type="PANTHER" id="PTHR30249">
    <property type="entry name" value="PUTATIVE SEROTONIN TRANSPORTER"/>
    <property type="match status" value="1"/>
</dbReference>
<evidence type="ECO:0000256" key="4">
    <source>
        <dbReference type="ARBA" id="ARBA00023136"/>
    </source>
</evidence>
<feature type="transmembrane region" description="Helical" evidence="5">
    <location>
        <begin position="6"/>
        <end position="23"/>
    </location>
</feature>
<feature type="transmembrane region" description="Helical" evidence="5">
    <location>
        <begin position="149"/>
        <end position="170"/>
    </location>
</feature>
<evidence type="ECO:0000256" key="2">
    <source>
        <dbReference type="ARBA" id="ARBA00022692"/>
    </source>
</evidence>
<dbReference type="InterPro" id="IPR007300">
    <property type="entry name" value="CidB/LrgB"/>
</dbReference>
<evidence type="ECO:0000256" key="5">
    <source>
        <dbReference type="SAM" id="Phobius"/>
    </source>
</evidence>
<evidence type="ECO:0000313" key="6">
    <source>
        <dbReference type="EMBL" id="MEC4266811.1"/>
    </source>
</evidence>